<evidence type="ECO:0000259" key="7">
    <source>
        <dbReference type="PROSITE" id="PS50157"/>
    </source>
</evidence>
<dbReference type="FunFam" id="3.30.160.60:FF:001513">
    <property type="entry name" value="Zinc finger, C2H2 type"/>
    <property type="match status" value="1"/>
</dbReference>
<feature type="region of interest" description="Disordered" evidence="6">
    <location>
        <begin position="59"/>
        <end position="78"/>
    </location>
</feature>
<evidence type="ECO:0000256" key="4">
    <source>
        <dbReference type="ARBA" id="ARBA00022833"/>
    </source>
</evidence>
<feature type="region of interest" description="Disordered" evidence="6">
    <location>
        <begin position="241"/>
        <end position="276"/>
    </location>
</feature>
<dbReference type="Proteomes" id="UP000038045">
    <property type="component" value="Unplaced"/>
</dbReference>
<dbReference type="PROSITE" id="PS50157">
    <property type="entry name" value="ZINC_FINGER_C2H2_2"/>
    <property type="match status" value="8"/>
</dbReference>
<proteinExistence type="predicted"/>
<feature type="compositionally biased region" description="Low complexity" evidence="6">
    <location>
        <begin position="59"/>
        <end position="69"/>
    </location>
</feature>
<protein>
    <submittedName>
        <fullName evidence="9">Protein krueppel</fullName>
    </submittedName>
</protein>
<feature type="domain" description="C2H2-type" evidence="7">
    <location>
        <begin position="381"/>
        <end position="409"/>
    </location>
</feature>
<dbReference type="GO" id="GO:0008270">
    <property type="term" value="F:zinc ion binding"/>
    <property type="evidence" value="ECO:0007669"/>
    <property type="project" value="UniProtKB-KW"/>
</dbReference>
<dbReference type="InterPro" id="IPR013087">
    <property type="entry name" value="Znf_C2H2_type"/>
</dbReference>
<feature type="domain" description="C2H2-type" evidence="7">
    <location>
        <begin position="170"/>
        <end position="197"/>
    </location>
</feature>
<keyword evidence="8" id="KW-1185">Reference proteome</keyword>
<sequence>MPGNDDCCYACNECTRSFPSLDLLESHIQQQHHAENASKDNSDLTLEQMDTSLVNLMENQSTNSPSSSESSEEQNENGIQKNNTYTCRFCPKVFQDRGQLNIHYTHTHRDKPQYVCETCHMVFGVKRELSTHMRIHSGEQPHKCTQCGKEFGTRQLLKKHWMWHTGERSHVCPHCKKAFFQKGHLTQHLMIHAGGRPHQCQLCQKTFIFKFDLNRHMKIHAERGFNCQKCGRSFQKQSQQTEHELKCKGSTNSPVQQSNGGGKLRSHTPSNNSTVKESITNSFRFSQSPLTQNNSNNVNSLNFNLNNFLQSAAANTNNLSQQTTNNPLNLSLPTTTSPLDALSNLKQTMMPNQSSMFASLLLSQLGGTPQRNNTLLAANSISCPRCSQTFTDTTALAVHFALNHLSNNNSSTNNIEEVSKFTNLMVGSPSAVTPLNQIKLEEHSDSSCASSPQKASPVSDNYSTNSSTASDAQDDTDTYRIKYEDMLSRYTALQQKFDNLVEAVQNMNGENNSSSANTTISASIQPSTLGMLDITKLFGMQADA</sequence>
<evidence type="ECO:0000256" key="1">
    <source>
        <dbReference type="ARBA" id="ARBA00022723"/>
    </source>
</evidence>
<keyword evidence="3 5" id="KW-0863">Zinc-finger</keyword>
<dbReference type="SUPFAM" id="SSF57667">
    <property type="entry name" value="beta-beta-alpha zinc fingers"/>
    <property type="match status" value="4"/>
</dbReference>
<feature type="compositionally biased region" description="Polar residues" evidence="6">
    <location>
        <begin position="267"/>
        <end position="276"/>
    </location>
</feature>
<dbReference type="STRING" id="131310.A0A0N5A3S5"/>
<accession>A0A0N5A3S5</accession>
<keyword evidence="4" id="KW-0862">Zinc</keyword>
<dbReference type="Pfam" id="PF00096">
    <property type="entry name" value="zf-C2H2"/>
    <property type="match status" value="5"/>
</dbReference>
<evidence type="ECO:0000256" key="6">
    <source>
        <dbReference type="SAM" id="MobiDB-lite"/>
    </source>
</evidence>
<dbReference type="FunFam" id="3.30.160.60:FF:001273">
    <property type="entry name" value="Zinc finger protein"/>
    <property type="match status" value="1"/>
</dbReference>
<evidence type="ECO:0000313" key="8">
    <source>
        <dbReference type="Proteomes" id="UP000038045"/>
    </source>
</evidence>
<feature type="domain" description="C2H2-type" evidence="7">
    <location>
        <begin position="198"/>
        <end position="225"/>
    </location>
</feature>
<feature type="domain" description="C2H2-type" evidence="7">
    <location>
        <begin position="9"/>
        <end position="37"/>
    </location>
</feature>
<dbReference type="InterPro" id="IPR036236">
    <property type="entry name" value="Znf_C2H2_sf"/>
</dbReference>
<dbReference type="Gene3D" id="3.30.160.60">
    <property type="entry name" value="Classic Zinc Finger"/>
    <property type="match status" value="5"/>
</dbReference>
<dbReference type="PROSITE" id="PS00028">
    <property type="entry name" value="ZINC_FINGER_C2H2_1"/>
    <property type="match status" value="7"/>
</dbReference>
<keyword evidence="1" id="KW-0479">Metal-binding</keyword>
<dbReference type="FunFam" id="3.30.160.60:FF:000100">
    <property type="entry name" value="Zinc finger 45-like"/>
    <property type="match status" value="1"/>
</dbReference>
<feature type="domain" description="C2H2-type" evidence="7">
    <location>
        <begin position="142"/>
        <end position="169"/>
    </location>
</feature>
<evidence type="ECO:0000313" key="9">
    <source>
        <dbReference type="WBParaSite" id="PTRK_0001627900.1"/>
    </source>
</evidence>
<reference evidence="9" key="1">
    <citation type="submission" date="2017-02" db="UniProtKB">
        <authorList>
            <consortium name="WormBaseParasite"/>
        </authorList>
    </citation>
    <scope>IDENTIFICATION</scope>
</reference>
<name>A0A0N5A3S5_PARTI</name>
<evidence type="ECO:0000256" key="5">
    <source>
        <dbReference type="PROSITE-ProRule" id="PRU00042"/>
    </source>
</evidence>
<evidence type="ECO:0000256" key="3">
    <source>
        <dbReference type="ARBA" id="ARBA00022771"/>
    </source>
</evidence>
<dbReference type="SMART" id="SM00355">
    <property type="entry name" value="ZnF_C2H2"/>
    <property type="match status" value="8"/>
</dbReference>
<keyword evidence="2" id="KW-0677">Repeat</keyword>
<feature type="region of interest" description="Disordered" evidence="6">
    <location>
        <begin position="443"/>
        <end position="473"/>
    </location>
</feature>
<feature type="domain" description="C2H2-type" evidence="7">
    <location>
        <begin position="225"/>
        <end position="254"/>
    </location>
</feature>
<feature type="compositionally biased region" description="Polar residues" evidence="6">
    <location>
        <begin position="446"/>
        <end position="462"/>
    </location>
</feature>
<feature type="domain" description="C2H2-type" evidence="7">
    <location>
        <begin position="114"/>
        <end position="141"/>
    </location>
</feature>
<evidence type="ECO:0000256" key="2">
    <source>
        <dbReference type="ARBA" id="ARBA00022737"/>
    </source>
</evidence>
<dbReference type="PANTHER" id="PTHR24379">
    <property type="entry name" value="KRAB AND ZINC FINGER DOMAIN-CONTAINING"/>
    <property type="match status" value="1"/>
</dbReference>
<dbReference type="WBParaSite" id="PTRK_0001627900.1">
    <property type="protein sequence ID" value="PTRK_0001627900.1"/>
    <property type="gene ID" value="PTRK_0001627900"/>
</dbReference>
<feature type="compositionally biased region" description="Polar residues" evidence="6">
    <location>
        <begin position="249"/>
        <end position="258"/>
    </location>
</feature>
<organism evidence="8 9">
    <name type="scientific">Parastrongyloides trichosuri</name>
    <name type="common">Possum-specific nematode worm</name>
    <dbReference type="NCBI Taxonomy" id="131310"/>
    <lineage>
        <taxon>Eukaryota</taxon>
        <taxon>Metazoa</taxon>
        <taxon>Ecdysozoa</taxon>
        <taxon>Nematoda</taxon>
        <taxon>Chromadorea</taxon>
        <taxon>Rhabditida</taxon>
        <taxon>Tylenchina</taxon>
        <taxon>Panagrolaimomorpha</taxon>
        <taxon>Strongyloidoidea</taxon>
        <taxon>Strongyloididae</taxon>
        <taxon>Parastrongyloides</taxon>
    </lineage>
</organism>
<feature type="domain" description="C2H2-type" evidence="7">
    <location>
        <begin position="85"/>
        <end position="113"/>
    </location>
</feature>
<dbReference type="AlphaFoldDB" id="A0A0N5A3S5"/>
<dbReference type="PANTHER" id="PTHR24379:SF121">
    <property type="entry name" value="C2H2-TYPE DOMAIN-CONTAINING PROTEIN"/>
    <property type="match status" value="1"/>
</dbReference>